<feature type="transmembrane region" description="Helical" evidence="1">
    <location>
        <begin position="311"/>
        <end position="330"/>
    </location>
</feature>
<evidence type="ECO:0000256" key="1">
    <source>
        <dbReference type="SAM" id="Phobius"/>
    </source>
</evidence>
<keyword evidence="1" id="KW-0812">Transmembrane</keyword>
<dbReference type="RefSeq" id="WP_018786209.1">
    <property type="nucleotide sequence ID" value="NZ_FMCV01000012.1"/>
</dbReference>
<feature type="transmembrane region" description="Helical" evidence="1">
    <location>
        <begin position="212"/>
        <end position="233"/>
    </location>
</feature>
<feature type="transmembrane region" description="Helical" evidence="1">
    <location>
        <begin position="240"/>
        <end position="262"/>
    </location>
</feature>
<dbReference type="AlphaFoldDB" id="A0A1C4YUU4"/>
<feature type="transmembrane region" description="Helical" evidence="1">
    <location>
        <begin position="119"/>
        <end position="141"/>
    </location>
</feature>
<protein>
    <submittedName>
        <fullName evidence="2">ABC-type transport system involved in multi-copper enzyme maturation, permease component</fullName>
    </submittedName>
</protein>
<dbReference type="EMBL" id="FMCV01000012">
    <property type="protein sequence ID" value="SCF24121.1"/>
    <property type="molecule type" value="Genomic_DNA"/>
</dbReference>
<dbReference type="Pfam" id="PF12679">
    <property type="entry name" value="ABC2_membrane_2"/>
    <property type="match status" value="1"/>
</dbReference>
<reference evidence="3" key="1">
    <citation type="submission" date="2016-06" db="EMBL/GenBank/DDBJ databases">
        <authorList>
            <person name="Varghese N."/>
        </authorList>
    </citation>
    <scope>NUCLEOTIDE SEQUENCE [LARGE SCALE GENOMIC DNA]</scope>
    <source>
        <strain evidence="3">DSM 45555</strain>
    </source>
</reference>
<keyword evidence="1" id="KW-0472">Membrane</keyword>
<dbReference type="GO" id="GO:0005886">
    <property type="term" value="C:plasma membrane"/>
    <property type="evidence" value="ECO:0007669"/>
    <property type="project" value="UniProtKB-SubCell"/>
</dbReference>
<proteinExistence type="predicted"/>
<feature type="transmembrane region" description="Helical" evidence="1">
    <location>
        <begin position="16"/>
        <end position="37"/>
    </location>
</feature>
<evidence type="ECO:0000313" key="2">
    <source>
        <dbReference type="EMBL" id="SCF24121.1"/>
    </source>
</evidence>
<dbReference type="GO" id="GO:0140359">
    <property type="term" value="F:ABC-type transporter activity"/>
    <property type="evidence" value="ECO:0007669"/>
    <property type="project" value="InterPro"/>
</dbReference>
<name>A0A1C4YUU4_9ACTN</name>
<evidence type="ECO:0000313" key="3">
    <source>
        <dbReference type="Proteomes" id="UP000198551"/>
    </source>
</evidence>
<accession>A0A1C4YUU4</accession>
<keyword evidence="1" id="KW-1133">Transmembrane helix</keyword>
<keyword evidence="3" id="KW-1185">Reference proteome</keyword>
<organism evidence="2 3">
    <name type="scientific">Micromonospora marina</name>
    <dbReference type="NCBI Taxonomy" id="307120"/>
    <lineage>
        <taxon>Bacteria</taxon>
        <taxon>Bacillati</taxon>
        <taxon>Actinomycetota</taxon>
        <taxon>Actinomycetes</taxon>
        <taxon>Micromonosporales</taxon>
        <taxon>Micromonosporaceae</taxon>
        <taxon>Micromonospora</taxon>
    </lineage>
</organism>
<gene>
    <name evidence="2" type="ORF">GA0070215_112162</name>
</gene>
<dbReference type="Proteomes" id="UP000198551">
    <property type="component" value="Unassembled WGS sequence"/>
</dbReference>
<feature type="transmembrane region" description="Helical" evidence="1">
    <location>
        <begin position="162"/>
        <end position="192"/>
    </location>
</feature>
<sequence length="336" mass="35969">MNLVRAELERLAARRFVQLMVVLLAAAFAVTVVTTLAGSHRPSPAELSRAQAQAAENVRQMEMTYDRCLRIREGSLPPGENDYLPRDCAQIDPAQIEELPSAADYLSGVFVFAKEAEPLLYFLIAFLTLFGFLVGASYIGADLNSGGVVNLLLWRPRRPAVLAAKLGTLLGGLLGLSVLASAAYLGAFWLIGQASGLVGRTGGDFWPSLGAIWVRGLMLVLLAAALGFAVATLGRHTSAALGTVAAYVVVWELGARLVFQMLEVGRPDRFMLSSYLAAWLSGEVRLWDNNACGPGISGYCDGSYTLTWTSGLVVLLGLTGALVAAAFTVFRRRDLI</sequence>